<reference evidence="3 4" key="1">
    <citation type="submission" date="2021-06" db="EMBL/GenBank/DDBJ databases">
        <authorList>
            <person name="Sun Q."/>
            <person name="Li D."/>
        </authorList>
    </citation>
    <scope>NUCLEOTIDE SEQUENCE [LARGE SCALE GENOMIC DNA]</scope>
    <source>
        <strain evidence="3 4">MSJ-4</strain>
    </source>
</reference>
<dbReference type="Pfam" id="PF14317">
    <property type="entry name" value="YcxB"/>
    <property type="match status" value="1"/>
</dbReference>
<proteinExistence type="predicted"/>
<accession>A0ABS6F4D0</accession>
<keyword evidence="1" id="KW-1133">Transmembrane helix</keyword>
<keyword evidence="4" id="KW-1185">Reference proteome</keyword>
<evidence type="ECO:0000259" key="2">
    <source>
        <dbReference type="Pfam" id="PF14317"/>
    </source>
</evidence>
<dbReference type="EMBL" id="JAHLQL010000009">
    <property type="protein sequence ID" value="MBU5593387.1"/>
    <property type="molecule type" value="Genomic_DNA"/>
</dbReference>
<sequence length="181" mass="21441">MKIYYENTLEDLADCNVYTIENSSFFKIISRIYTLIVCIILLVIIILVYNIRKLLSTEILVLYILLIGMIWFFINPKMFKKTMRKHLIKNVRDNLSGFPTTEFTLTLNEERISIESKTTQYKVPWSSIENVKVRENYICIYIQYLNKLGCFVVPIKTFNDPSEKDAFLQIFKQHKIDIICV</sequence>
<protein>
    <submittedName>
        <fullName evidence="3">YcxB family protein</fullName>
    </submittedName>
</protein>
<comment type="caution">
    <text evidence="3">The sequence shown here is derived from an EMBL/GenBank/DDBJ whole genome shotgun (WGS) entry which is preliminary data.</text>
</comment>
<feature type="transmembrane region" description="Helical" evidence="1">
    <location>
        <begin position="32"/>
        <end position="49"/>
    </location>
</feature>
<keyword evidence="1" id="KW-0812">Transmembrane</keyword>
<dbReference type="Proteomes" id="UP000736583">
    <property type="component" value="Unassembled WGS sequence"/>
</dbReference>
<dbReference type="RefSeq" id="WP_216458045.1">
    <property type="nucleotide sequence ID" value="NZ_JAHLQL010000009.1"/>
</dbReference>
<feature type="domain" description="YcxB-like C-terminal" evidence="2">
    <location>
        <begin position="107"/>
        <end position="170"/>
    </location>
</feature>
<feature type="transmembrane region" description="Helical" evidence="1">
    <location>
        <begin position="55"/>
        <end position="74"/>
    </location>
</feature>
<dbReference type="InterPro" id="IPR025588">
    <property type="entry name" value="YcxB-like_C"/>
</dbReference>
<evidence type="ECO:0000313" key="4">
    <source>
        <dbReference type="Proteomes" id="UP000736583"/>
    </source>
</evidence>
<name>A0ABS6F4D0_9CLOT</name>
<keyword evidence="1" id="KW-0472">Membrane</keyword>
<gene>
    <name evidence="3" type="ORF">KQI89_16700</name>
</gene>
<evidence type="ECO:0000256" key="1">
    <source>
        <dbReference type="SAM" id="Phobius"/>
    </source>
</evidence>
<evidence type="ECO:0000313" key="3">
    <source>
        <dbReference type="EMBL" id="MBU5593387.1"/>
    </source>
</evidence>
<organism evidence="3 4">
    <name type="scientific">Clostridium simiarum</name>
    <dbReference type="NCBI Taxonomy" id="2841506"/>
    <lineage>
        <taxon>Bacteria</taxon>
        <taxon>Bacillati</taxon>
        <taxon>Bacillota</taxon>
        <taxon>Clostridia</taxon>
        <taxon>Eubacteriales</taxon>
        <taxon>Clostridiaceae</taxon>
        <taxon>Clostridium</taxon>
    </lineage>
</organism>